<evidence type="ECO:0000313" key="2">
    <source>
        <dbReference type="EMBL" id="ARO88399.1"/>
    </source>
</evidence>
<name>A0A1W6SRI8_9PROT</name>
<dbReference type="Pfam" id="PF03886">
    <property type="entry name" value="ABC_trans_aux"/>
    <property type="match status" value="1"/>
</dbReference>
<dbReference type="Gene3D" id="3.40.50.10610">
    <property type="entry name" value="ABC-type transport auxiliary lipoprotein component"/>
    <property type="match status" value="1"/>
</dbReference>
<reference evidence="2 3" key="1">
    <citation type="journal article" date="2015" name="Int. J. Syst. Evol. Microbiol.">
        <title>Nitrosospira lacus sp. nov., a psychrotolerant, ammonia-oxidizing bacterium from sandy lake sediment.</title>
        <authorList>
            <person name="Urakawa H."/>
            <person name="Garcia J.C."/>
            <person name="Nielsen J.L."/>
            <person name="Le V.Q."/>
            <person name="Kozlowski J.A."/>
            <person name="Stein L.Y."/>
            <person name="Lim C.K."/>
            <person name="Pommerening-Roser A."/>
            <person name="Martens-Habbena W."/>
            <person name="Stahl D.A."/>
            <person name="Klotz M.G."/>
        </authorList>
    </citation>
    <scope>NUCLEOTIDE SEQUENCE [LARGE SCALE GENOMIC DNA]</scope>
    <source>
        <strain evidence="2 3">APG3</strain>
    </source>
</reference>
<evidence type="ECO:0000313" key="3">
    <source>
        <dbReference type="Proteomes" id="UP000012179"/>
    </source>
</evidence>
<dbReference type="AlphaFoldDB" id="A0A1W6SRI8"/>
<proteinExistence type="predicted"/>
<feature type="domain" description="ABC-type transport auxiliary lipoprotein component" evidence="1">
    <location>
        <begin position="29"/>
        <end position="193"/>
    </location>
</feature>
<dbReference type="PROSITE" id="PS51257">
    <property type="entry name" value="PROKAR_LIPOPROTEIN"/>
    <property type="match status" value="1"/>
</dbReference>
<evidence type="ECO:0000259" key="1">
    <source>
        <dbReference type="Pfam" id="PF03886"/>
    </source>
</evidence>
<accession>A0A1W6SRI8</accession>
<dbReference type="RefSeq" id="WP_040852279.1">
    <property type="nucleotide sequence ID" value="NZ_CP021106.3"/>
</dbReference>
<sequence length="217" mass="23478">MKSWIRNMFGMMGALAVAGCVSAPETRFYTLSVPSGSSVTKDAIHSSVPIFIEIMPVNVPERLARPQLVVRSQAGQETELFILEQDRWSSHFNNELRDAFAAGIASQIGAINETRGAARTPDQPVYRVAIELSQFDAIVGDKVTARFNWAITRSTDGRGAVCYTVISEVVSGGIEGVVKGVQRAVSSAAAEVAKNLVELDSRRAATCVPRIKMDNAY</sequence>
<dbReference type="Proteomes" id="UP000012179">
    <property type="component" value="Chromosome"/>
</dbReference>
<dbReference type="eggNOG" id="COG3009">
    <property type="taxonomic scope" value="Bacteria"/>
</dbReference>
<keyword evidence="3" id="KW-1185">Reference proteome</keyword>
<dbReference type="InterPro" id="IPR005586">
    <property type="entry name" value="ABC_trans_aux"/>
</dbReference>
<dbReference type="OrthoDB" id="1494661at2"/>
<protein>
    <recommendedName>
        <fullName evidence="1">ABC-type transport auxiliary lipoprotein component domain-containing protein</fullName>
    </recommendedName>
</protein>
<organism evidence="2 3">
    <name type="scientific">Nitrosospira lacus</name>
    <dbReference type="NCBI Taxonomy" id="1288494"/>
    <lineage>
        <taxon>Bacteria</taxon>
        <taxon>Pseudomonadati</taxon>
        <taxon>Pseudomonadota</taxon>
        <taxon>Betaproteobacteria</taxon>
        <taxon>Nitrosomonadales</taxon>
        <taxon>Nitrosomonadaceae</taxon>
        <taxon>Nitrosospira</taxon>
    </lineage>
</organism>
<dbReference type="KEGG" id="nlc:EBAPG3_011800"/>
<gene>
    <name evidence="2" type="ORF">EBAPG3_011800</name>
</gene>
<dbReference type="SUPFAM" id="SSF159594">
    <property type="entry name" value="XCC0632-like"/>
    <property type="match status" value="1"/>
</dbReference>
<dbReference type="EMBL" id="CP021106">
    <property type="protein sequence ID" value="ARO88399.1"/>
    <property type="molecule type" value="Genomic_DNA"/>
</dbReference>